<feature type="transmembrane region" description="Helical" evidence="2">
    <location>
        <begin position="240"/>
        <end position="263"/>
    </location>
</feature>
<feature type="transmembrane region" description="Helical" evidence="2">
    <location>
        <begin position="269"/>
        <end position="289"/>
    </location>
</feature>
<feature type="coiled-coil region" evidence="1">
    <location>
        <begin position="289"/>
        <end position="320"/>
    </location>
</feature>
<evidence type="ECO:0000256" key="2">
    <source>
        <dbReference type="SAM" id="Phobius"/>
    </source>
</evidence>
<reference evidence="3 4" key="1">
    <citation type="submission" date="2020-08" db="EMBL/GenBank/DDBJ databases">
        <title>Sequencing the genomes of 1000 actinobacteria strains.</title>
        <authorList>
            <person name="Klenk H.-P."/>
        </authorList>
    </citation>
    <scope>NUCLEOTIDE SEQUENCE [LARGE SCALE GENOMIC DNA]</scope>
    <source>
        <strain evidence="3 4">DSM 45084</strain>
    </source>
</reference>
<feature type="transmembrane region" description="Helical" evidence="2">
    <location>
        <begin position="148"/>
        <end position="166"/>
    </location>
</feature>
<evidence type="ECO:0000313" key="4">
    <source>
        <dbReference type="Proteomes" id="UP000542674"/>
    </source>
</evidence>
<feature type="transmembrane region" description="Helical" evidence="2">
    <location>
        <begin position="90"/>
        <end position="106"/>
    </location>
</feature>
<dbReference type="EMBL" id="JACHJS010000001">
    <property type="protein sequence ID" value="MBB4966417.1"/>
    <property type="molecule type" value="Genomic_DNA"/>
</dbReference>
<evidence type="ECO:0000313" key="3">
    <source>
        <dbReference type="EMBL" id="MBB4966417.1"/>
    </source>
</evidence>
<feature type="transmembrane region" description="Helical" evidence="2">
    <location>
        <begin position="118"/>
        <end position="142"/>
    </location>
</feature>
<comment type="caution">
    <text evidence="3">The sequence shown here is derived from an EMBL/GenBank/DDBJ whole genome shotgun (WGS) entry which is preliminary data.</text>
</comment>
<keyword evidence="2" id="KW-0812">Transmembrane</keyword>
<name>A0A7W7T5N2_9PSEU</name>
<keyword evidence="2" id="KW-0472">Membrane</keyword>
<keyword evidence="1" id="KW-0175">Coiled coil</keyword>
<keyword evidence="4" id="KW-1185">Reference proteome</keyword>
<dbReference type="RefSeq" id="WP_184670385.1">
    <property type="nucleotide sequence ID" value="NZ_BAABAI010000026.1"/>
</dbReference>
<keyword evidence="2" id="KW-1133">Transmembrane helix</keyword>
<dbReference type="AlphaFoldDB" id="A0A7W7T5N2"/>
<evidence type="ECO:0000256" key="1">
    <source>
        <dbReference type="SAM" id="Coils"/>
    </source>
</evidence>
<protein>
    <submittedName>
        <fullName evidence="3">Uncharacterized protein</fullName>
    </submittedName>
</protein>
<gene>
    <name evidence="3" type="ORF">F4559_003776</name>
</gene>
<accession>A0A7W7T5N2</accession>
<proteinExistence type="predicted"/>
<sequence>MEFLAGSPAPTPVAAALLIAATLFLTCVDFTAPGRTRYVGVLVAIPALAFRDELRGLPPGVLVALGLVLGLARLSPVGLVIAVAAASDPVSTAGFVVPLAVGWFLRETVSGRRSPAAWVNRAFGYVGCALGLLPLVLVFAVPLPDASGWQWVARVLGALLMGKLLFDHEVDRWGVLRGRRHGLRAVEIGLVLMGFAVAAGPIGARVVEWWGITTWGLVPLVYFLAAYAAHRVVRKLRVRFLELCTTCASAAIRGALWLPFLLVGLTQPAHFGLGSAVLYLFVGVVVSPLERHELRSKRHLADLKRLLRADEAEREAALGRWAEDMVGRPYFFTYHLPNLAAGVAIGASAGAHPQFAPEEVPGLLAIARDALDAIGRATPPSYQTRGEQFGARGDHARHVAHVCENLGQTQGRLDAAEEAAEWYGELEVPAATTVALVEAAAAALDLDRPDHAADLLDRVPSDLPPPVDRYVTVFRAHLAARGGDLDEARRLVGLLPAYDAKALIRALAAERLPYGPDLSELLPRIVESEVGLRQLGVA</sequence>
<feature type="transmembrane region" description="Helical" evidence="2">
    <location>
        <begin position="186"/>
        <end position="203"/>
    </location>
</feature>
<feature type="transmembrane region" description="Helical" evidence="2">
    <location>
        <begin position="12"/>
        <end position="32"/>
    </location>
</feature>
<feature type="transmembrane region" description="Helical" evidence="2">
    <location>
        <begin position="209"/>
        <end position="228"/>
    </location>
</feature>
<feature type="transmembrane region" description="Helical" evidence="2">
    <location>
        <begin position="61"/>
        <end position="84"/>
    </location>
</feature>
<dbReference type="Proteomes" id="UP000542674">
    <property type="component" value="Unassembled WGS sequence"/>
</dbReference>
<organism evidence="3 4">
    <name type="scientific">Saccharothrix violaceirubra</name>
    <dbReference type="NCBI Taxonomy" id="413306"/>
    <lineage>
        <taxon>Bacteria</taxon>
        <taxon>Bacillati</taxon>
        <taxon>Actinomycetota</taxon>
        <taxon>Actinomycetes</taxon>
        <taxon>Pseudonocardiales</taxon>
        <taxon>Pseudonocardiaceae</taxon>
        <taxon>Saccharothrix</taxon>
    </lineage>
</organism>